<dbReference type="Gene3D" id="2.40.70.10">
    <property type="entry name" value="Acid Proteases"/>
    <property type="match status" value="1"/>
</dbReference>
<accession>A0A9D4VYA1</accession>
<dbReference type="Proteomes" id="UP001058974">
    <property type="component" value="Chromosome 7"/>
</dbReference>
<protein>
    <submittedName>
        <fullName evidence="1">Uncharacterized protein</fullName>
    </submittedName>
</protein>
<dbReference type="PANTHER" id="PTHR33067">
    <property type="entry name" value="RNA-DIRECTED DNA POLYMERASE-RELATED"/>
    <property type="match status" value="1"/>
</dbReference>
<organism evidence="1 2">
    <name type="scientific">Pisum sativum</name>
    <name type="common">Garden pea</name>
    <name type="synonym">Lathyrus oleraceus</name>
    <dbReference type="NCBI Taxonomy" id="3888"/>
    <lineage>
        <taxon>Eukaryota</taxon>
        <taxon>Viridiplantae</taxon>
        <taxon>Streptophyta</taxon>
        <taxon>Embryophyta</taxon>
        <taxon>Tracheophyta</taxon>
        <taxon>Spermatophyta</taxon>
        <taxon>Magnoliopsida</taxon>
        <taxon>eudicotyledons</taxon>
        <taxon>Gunneridae</taxon>
        <taxon>Pentapetalae</taxon>
        <taxon>rosids</taxon>
        <taxon>fabids</taxon>
        <taxon>Fabales</taxon>
        <taxon>Fabaceae</taxon>
        <taxon>Papilionoideae</taxon>
        <taxon>50 kb inversion clade</taxon>
        <taxon>NPAAA clade</taxon>
        <taxon>Hologalegina</taxon>
        <taxon>IRL clade</taxon>
        <taxon>Fabeae</taxon>
        <taxon>Lathyrus</taxon>
    </lineage>
</organism>
<proteinExistence type="predicted"/>
<keyword evidence="2" id="KW-1185">Reference proteome</keyword>
<evidence type="ECO:0000313" key="2">
    <source>
        <dbReference type="Proteomes" id="UP001058974"/>
    </source>
</evidence>
<dbReference type="AlphaFoldDB" id="A0A9D4VYA1"/>
<sequence>MTEPQLKDLIEKMCMNEYRSKIERSVKLEIVGTPKVMLPFDTNIALLVQIELLNKKLDEGILGRANVSQVQTLRCDLCGEEHANERCSLEGTSEKVQFANVQKNNLFEEVTRNHDILSRNHDTSIKNLETQIDRLSRKTATLPSSSGGFTGNTVNNPKNETCKVVETDFGVVTRKEEAEKVIPSNRTLTLADSSVTRPLGIVQDVLVHVDGLTFPAEFVVIDMKNDSEGSMILGRPFLATGKDLETCYQLKEKGSEVHTRIKKGVFTGVRVSFAPDVF</sequence>
<dbReference type="Gramene" id="Psat07G0710500-T1">
    <property type="protein sequence ID" value="KAI5392578.1"/>
    <property type="gene ID" value="KIW84_077105"/>
</dbReference>
<gene>
    <name evidence="1" type="ORF">KIW84_077105</name>
</gene>
<dbReference type="InterPro" id="IPR021109">
    <property type="entry name" value="Peptidase_aspartic_dom_sf"/>
</dbReference>
<dbReference type="PANTHER" id="PTHR33067:SF9">
    <property type="entry name" value="RNA-DIRECTED DNA POLYMERASE"/>
    <property type="match status" value="1"/>
</dbReference>
<comment type="caution">
    <text evidence="1">The sequence shown here is derived from an EMBL/GenBank/DDBJ whole genome shotgun (WGS) entry which is preliminary data.</text>
</comment>
<dbReference type="EMBL" id="JAMSHJ010000007">
    <property type="protein sequence ID" value="KAI5392578.1"/>
    <property type="molecule type" value="Genomic_DNA"/>
</dbReference>
<reference evidence="1 2" key="1">
    <citation type="journal article" date="2022" name="Nat. Genet.">
        <title>Improved pea reference genome and pan-genome highlight genomic features and evolutionary characteristics.</title>
        <authorList>
            <person name="Yang T."/>
            <person name="Liu R."/>
            <person name="Luo Y."/>
            <person name="Hu S."/>
            <person name="Wang D."/>
            <person name="Wang C."/>
            <person name="Pandey M.K."/>
            <person name="Ge S."/>
            <person name="Xu Q."/>
            <person name="Li N."/>
            <person name="Li G."/>
            <person name="Huang Y."/>
            <person name="Saxena R.K."/>
            <person name="Ji Y."/>
            <person name="Li M."/>
            <person name="Yan X."/>
            <person name="He Y."/>
            <person name="Liu Y."/>
            <person name="Wang X."/>
            <person name="Xiang C."/>
            <person name="Varshney R.K."/>
            <person name="Ding H."/>
            <person name="Gao S."/>
            <person name="Zong X."/>
        </authorList>
    </citation>
    <scope>NUCLEOTIDE SEQUENCE [LARGE SCALE GENOMIC DNA]</scope>
    <source>
        <strain evidence="1 2">cv. Zhongwan 6</strain>
    </source>
</reference>
<name>A0A9D4VYA1_PEA</name>
<evidence type="ECO:0000313" key="1">
    <source>
        <dbReference type="EMBL" id="KAI5392578.1"/>
    </source>
</evidence>
<dbReference type="CDD" id="cd00303">
    <property type="entry name" value="retropepsin_like"/>
    <property type="match status" value="1"/>
</dbReference>